<feature type="domain" description="GST C-terminal" evidence="2">
    <location>
        <begin position="88"/>
        <end position="197"/>
    </location>
</feature>
<keyword evidence="4" id="KW-1185">Reference proteome</keyword>
<dbReference type="GO" id="GO:0016740">
    <property type="term" value="F:transferase activity"/>
    <property type="evidence" value="ECO:0007669"/>
    <property type="project" value="UniProtKB-KW"/>
</dbReference>
<dbReference type="PANTHER" id="PTHR44051:SF19">
    <property type="entry name" value="DISULFIDE-BOND OXIDOREDUCTASE YFCG"/>
    <property type="match status" value="1"/>
</dbReference>
<dbReference type="OrthoDB" id="81087at2"/>
<evidence type="ECO:0000313" key="4">
    <source>
        <dbReference type="Proteomes" id="UP000297729"/>
    </source>
</evidence>
<keyword evidence="3" id="KW-0808">Transferase</keyword>
<dbReference type="Proteomes" id="UP000297729">
    <property type="component" value="Unassembled WGS sequence"/>
</dbReference>
<sequence length="197" mass="22023">MITLHTWTTPNGRKISIMLEELGIPYLIKTVNLIQGEQFSPAYQAISPTNKIPVLSDSGIDGRTITVFESGAILQYLAEKTGQLLPDHGADRYQVLEWLHWQTASLGPVLSQLVAESTNTHLADEADRLLGVMDRQLTRYTYMANEEYSIADIACYPWVAALRHAPALGSRPHLRRWINTLSSRAAVQRGMALPRLN</sequence>
<dbReference type="SUPFAM" id="SSF52833">
    <property type="entry name" value="Thioredoxin-like"/>
    <property type="match status" value="1"/>
</dbReference>
<dbReference type="SFLD" id="SFLDG01151">
    <property type="entry name" value="Main.2:_Nu-like"/>
    <property type="match status" value="1"/>
</dbReference>
<organism evidence="3 4">
    <name type="scientific">Duganella callida</name>
    <dbReference type="NCBI Taxonomy" id="2561932"/>
    <lineage>
        <taxon>Bacteria</taxon>
        <taxon>Pseudomonadati</taxon>
        <taxon>Pseudomonadota</taxon>
        <taxon>Betaproteobacteria</taxon>
        <taxon>Burkholderiales</taxon>
        <taxon>Oxalobacteraceae</taxon>
        <taxon>Telluria group</taxon>
        <taxon>Duganella</taxon>
    </lineage>
</organism>
<comment type="caution">
    <text evidence="3">The sequence shown here is derived from an EMBL/GenBank/DDBJ whole genome shotgun (WGS) entry which is preliminary data.</text>
</comment>
<gene>
    <name evidence="3" type="ORF">E4L98_21270</name>
</gene>
<dbReference type="SUPFAM" id="SSF47616">
    <property type="entry name" value="GST C-terminal domain-like"/>
    <property type="match status" value="1"/>
</dbReference>
<proteinExistence type="predicted"/>
<dbReference type="EMBL" id="SPVG01000211">
    <property type="protein sequence ID" value="TFW17176.1"/>
    <property type="molecule type" value="Genomic_DNA"/>
</dbReference>
<dbReference type="InterPro" id="IPR036249">
    <property type="entry name" value="Thioredoxin-like_sf"/>
</dbReference>
<dbReference type="CDD" id="cd03048">
    <property type="entry name" value="GST_N_Ure2p_like"/>
    <property type="match status" value="1"/>
</dbReference>
<dbReference type="Gene3D" id="1.20.1050.10">
    <property type="match status" value="1"/>
</dbReference>
<dbReference type="SFLD" id="SFLDG00358">
    <property type="entry name" value="Main_(cytGST)"/>
    <property type="match status" value="1"/>
</dbReference>
<dbReference type="InterPro" id="IPR004046">
    <property type="entry name" value="GST_C"/>
</dbReference>
<evidence type="ECO:0000259" key="1">
    <source>
        <dbReference type="PROSITE" id="PS50404"/>
    </source>
</evidence>
<evidence type="ECO:0000313" key="3">
    <source>
        <dbReference type="EMBL" id="TFW17176.1"/>
    </source>
</evidence>
<dbReference type="PROSITE" id="PS50404">
    <property type="entry name" value="GST_NTER"/>
    <property type="match status" value="1"/>
</dbReference>
<dbReference type="InterPro" id="IPR010987">
    <property type="entry name" value="Glutathione-S-Trfase_C-like"/>
</dbReference>
<protein>
    <submittedName>
        <fullName evidence="3">Glutathione S-transferase family protein</fullName>
    </submittedName>
</protein>
<dbReference type="SFLD" id="SFLDS00019">
    <property type="entry name" value="Glutathione_Transferase_(cytos"/>
    <property type="match status" value="1"/>
</dbReference>
<dbReference type="Gene3D" id="3.40.30.10">
    <property type="entry name" value="Glutaredoxin"/>
    <property type="match status" value="1"/>
</dbReference>
<dbReference type="InterPro" id="IPR040079">
    <property type="entry name" value="Glutathione_S-Trfase"/>
</dbReference>
<reference evidence="3 4" key="1">
    <citation type="submission" date="2019-03" db="EMBL/GenBank/DDBJ databases">
        <title>Draft Genome Sequence of Duganella callidus sp. nov., a Novel Duganella Species Isolated from Cultivated Soil.</title>
        <authorList>
            <person name="Raths R."/>
            <person name="Peta V."/>
            <person name="Bucking H."/>
        </authorList>
    </citation>
    <scope>NUCLEOTIDE SEQUENCE [LARGE SCALE GENOMIC DNA]</scope>
    <source>
        <strain evidence="3 4">DN04</strain>
    </source>
</reference>
<dbReference type="InterPro" id="IPR036282">
    <property type="entry name" value="Glutathione-S-Trfase_C_sf"/>
</dbReference>
<dbReference type="PANTHER" id="PTHR44051">
    <property type="entry name" value="GLUTATHIONE S-TRANSFERASE-RELATED"/>
    <property type="match status" value="1"/>
</dbReference>
<name>A0A4Y9S6U6_9BURK</name>
<dbReference type="InterPro" id="IPR004045">
    <property type="entry name" value="Glutathione_S-Trfase_N"/>
</dbReference>
<dbReference type="Pfam" id="PF13409">
    <property type="entry name" value="GST_N_2"/>
    <property type="match status" value="1"/>
</dbReference>
<feature type="domain" description="GST N-terminal" evidence="1">
    <location>
        <begin position="1"/>
        <end position="85"/>
    </location>
</feature>
<evidence type="ECO:0000259" key="2">
    <source>
        <dbReference type="PROSITE" id="PS50405"/>
    </source>
</evidence>
<accession>A0A4Y9S6U6</accession>
<dbReference type="AlphaFoldDB" id="A0A4Y9S6U6"/>
<dbReference type="PROSITE" id="PS50405">
    <property type="entry name" value="GST_CTER"/>
    <property type="match status" value="1"/>
</dbReference>
<dbReference type="Pfam" id="PF00043">
    <property type="entry name" value="GST_C"/>
    <property type="match status" value="1"/>
</dbReference>
<dbReference type="RefSeq" id="WP_135203546.1">
    <property type="nucleotide sequence ID" value="NZ_SPVG01000211.1"/>
</dbReference>